<dbReference type="EMBL" id="CP144745">
    <property type="protein sequence ID" value="WVZ50458.1"/>
    <property type="molecule type" value="Genomic_DNA"/>
</dbReference>
<dbReference type="PANTHER" id="PTHR31669:SF217">
    <property type="entry name" value="PROTEIN FAR1-RELATED SEQUENCE"/>
    <property type="match status" value="1"/>
</dbReference>
<dbReference type="AlphaFoldDB" id="A0AAQ3PMG2"/>
<sequence>MFVGANNHLQCTTFGFVLLRDDTIETFEWAFNAFNMCMGGDGARVMLTDPAMPVALGRVFPNTIHQLCLWHVQNRFRSYLNELYRRFEKEDVKAKFQSIIHRPFTPIEFEAASDMMLDEFSLRDDTTLKNLYDLRKDWIPAFFKDDFCGVMVSTQRSESMNKVVKNCHVDANTPLHEFAKQIMKMIHERKMEEAAEALACKGQKETNTLYPFEIRVARAYTRAVMNRFEESMKYSTAYKIVRDPDGGPDDYLVQHTSRSNKIVWVQHQFKVKADVEAGKYFCECKQWEHTGLLYVHLLKAFTHLQIEKIPKDYVMQRHTT</sequence>
<dbReference type="PANTHER" id="PTHR31669">
    <property type="entry name" value="PROTEIN FAR1-RELATED SEQUENCE 10-RELATED"/>
    <property type="match status" value="1"/>
</dbReference>
<evidence type="ECO:0000256" key="1">
    <source>
        <dbReference type="RuleBase" id="RU367018"/>
    </source>
</evidence>
<accession>A0AAQ3PMG2</accession>
<dbReference type="SMART" id="SM00575">
    <property type="entry name" value="ZnF_PMZ"/>
    <property type="match status" value="1"/>
</dbReference>
<name>A0AAQ3PMG2_PASNO</name>
<dbReference type="Pfam" id="PF10551">
    <property type="entry name" value="MULE"/>
    <property type="match status" value="1"/>
</dbReference>
<dbReference type="InterPro" id="IPR031052">
    <property type="entry name" value="FHY3/FAR1"/>
</dbReference>
<evidence type="ECO:0000313" key="4">
    <source>
        <dbReference type="Proteomes" id="UP001341281"/>
    </source>
</evidence>
<feature type="domain" description="Zinc finger PMZ-type" evidence="2">
    <location>
        <begin position="280"/>
        <end position="307"/>
    </location>
</feature>
<gene>
    <name evidence="3" type="ORF">U9M48_001709</name>
</gene>
<reference evidence="3 4" key="1">
    <citation type="submission" date="2024-02" db="EMBL/GenBank/DDBJ databases">
        <title>High-quality chromosome-scale genome assembly of Pensacola bahiagrass (Paspalum notatum Flugge var. saurae).</title>
        <authorList>
            <person name="Vega J.M."/>
            <person name="Podio M."/>
            <person name="Orjuela J."/>
            <person name="Siena L.A."/>
            <person name="Pessino S.C."/>
            <person name="Combes M.C."/>
            <person name="Mariac C."/>
            <person name="Albertini E."/>
            <person name="Pupilli F."/>
            <person name="Ortiz J.P.A."/>
            <person name="Leblanc O."/>
        </authorList>
    </citation>
    <scope>NUCLEOTIDE SEQUENCE [LARGE SCALE GENOMIC DNA]</scope>
    <source>
        <strain evidence="3">R1</strain>
        <tissue evidence="3">Leaf</tissue>
    </source>
</reference>
<dbReference type="GO" id="GO:0005634">
    <property type="term" value="C:nucleus"/>
    <property type="evidence" value="ECO:0007669"/>
    <property type="project" value="UniProtKB-SubCell"/>
</dbReference>
<keyword evidence="4" id="KW-1185">Reference proteome</keyword>
<dbReference type="GO" id="GO:0006355">
    <property type="term" value="P:regulation of DNA-templated transcription"/>
    <property type="evidence" value="ECO:0007669"/>
    <property type="project" value="UniProtKB-UniRule"/>
</dbReference>
<dbReference type="InterPro" id="IPR018289">
    <property type="entry name" value="MULE_transposase_dom"/>
</dbReference>
<keyword evidence="1" id="KW-0862">Zinc</keyword>
<proteinExistence type="inferred from homology"/>
<dbReference type="InterPro" id="IPR006564">
    <property type="entry name" value="Znf_PMZ"/>
</dbReference>
<comment type="function">
    <text evidence="1">Putative transcription activator involved in regulating light control of development.</text>
</comment>
<comment type="similarity">
    <text evidence="1">Belongs to the FHY3/FAR1 family.</text>
</comment>
<keyword evidence="1" id="KW-0863">Zinc-finger</keyword>
<dbReference type="Proteomes" id="UP001341281">
    <property type="component" value="Chromosome 01"/>
</dbReference>
<protein>
    <recommendedName>
        <fullName evidence="1">Protein FAR1-RELATED SEQUENCE</fullName>
    </recommendedName>
</protein>
<keyword evidence="1" id="KW-0539">Nucleus</keyword>
<keyword evidence="1" id="KW-0479">Metal-binding</keyword>
<organism evidence="3 4">
    <name type="scientific">Paspalum notatum var. saurae</name>
    <dbReference type="NCBI Taxonomy" id="547442"/>
    <lineage>
        <taxon>Eukaryota</taxon>
        <taxon>Viridiplantae</taxon>
        <taxon>Streptophyta</taxon>
        <taxon>Embryophyta</taxon>
        <taxon>Tracheophyta</taxon>
        <taxon>Spermatophyta</taxon>
        <taxon>Magnoliopsida</taxon>
        <taxon>Liliopsida</taxon>
        <taxon>Poales</taxon>
        <taxon>Poaceae</taxon>
        <taxon>PACMAD clade</taxon>
        <taxon>Panicoideae</taxon>
        <taxon>Andropogonodae</taxon>
        <taxon>Paspaleae</taxon>
        <taxon>Paspalinae</taxon>
        <taxon>Paspalum</taxon>
    </lineage>
</organism>
<evidence type="ECO:0000259" key="2">
    <source>
        <dbReference type="SMART" id="SM00575"/>
    </source>
</evidence>
<dbReference type="GO" id="GO:0008270">
    <property type="term" value="F:zinc ion binding"/>
    <property type="evidence" value="ECO:0007669"/>
    <property type="project" value="UniProtKB-UniRule"/>
</dbReference>
<comment type="subcellular location">
    <subcellularLocation>
        <location evidence="1">Nucleus</location>
    </subcellularLocation>
</comment>
<evidence type="ECO:0000313" key="3">
    <source>
        <dbReference type="EMBL" id="WVZ50458.1"/>
    </source>
</evidence>